<name>A0A560GYL6_9PROT</name>
<keyword evidence="1" id="KW-0732">Signal</keyword>
<feature type="signal peptide" evidence="1">
    <location>
        <begin position="1"/>
        <end position="22"/>
    </location>
</feature>
<dbReference type="Pfam" id="PF02635">
    <property type="entry name" value="DsrE"/>
    <property type="match status" value="1"/>
</dbReference>
<dbReference type="InterPro" id="IPR027396">
    <property type="entry name" value="DsrEFH-like"/>
</dbReference>
<comment type="caution">
    <text evidence="2">The sequence shown here is derived from an EMBL/GenBank/DDBJ whole genome shotgun (WGS) entry which is preliminary data.</text>
</comment>
<reference evidence="2 3" key="1">
    <citation type="submission" date="2019-06" db="EMBL/GenBank/DDBJ databases">
        <title>Genomic Encyclopedia of Type Strains, Phase IV (KMG-V): Genome sequencing to study the core and pangenomes of soil and plant-associated prokaryotes.</title>
        <authorList>
            <person name="Whitman W."/>
        </authorList>
    </citation>
    <scope>NUCLEOTIDE SEQUENCE [LARGE SCALE GENOMIC DNA]</scope>
    <source>
        <strain evidence="2 3">BR 11622</strain>
    </source>
</reference>
<accession>A0A560GYL6</accession>
<dbReference type="Proteomes" id="UP000315751">
    <property type="component" value="Unassembled WGS sequence"/>
</dbReference>
<dbReference type="Gene3D" id="3.40.1260.10">
    <property type="entry name" value="DsrEFH-like"/>
    <property type="match status" value="1"/>
</dbReference>
<feature type="chain" id="PRO_5022151522" evidence="1">
    <location>
        <begin position="23"/>
        <end position="162"/>
    </location>
</feature>
<keyword evidence="3" id="KW-1185">Reference proteome</keyword>
<protein>
    <submittedName>
        <fullName evidence="2">Uncharacterized protein</fullName>
    </submittedName>
</protein>
<sequence>MRNFRSAAARFGLILLSLGLPAITTGCMQGQDRGEATGPYYTFQKVAYQNDGGWPDNKAYFQRLLHHIGNHIAATDGKVEIRVVNFAAGVQLFIMAQQDPDLARQLDLLRGKGVRFLICRNTLEGMKLSPSDLYGVKAEDVVPSGVAEVARLQGLGFVYLHP</sequence>
<evidence type="ECO:0000256" key="1">
    <source>
        <dbReference type="SAM" id="SignalP"/>
    </source>
</evidence>
<dbReference type="EMBL" id="VITR01000011">
    <property type="protein sequence ID" value="TWB39127.1"/>
    <property type="molecule type" value="Genomic_DNA"/>
</dbReference>
<dbReference type="AlphaFoldDB" id="A0A560GYL6"/>
<organism evidence="2 3">
    <name type="scientific">Nitrospirillum amazonense</name>
    <dbReference type="NCBI Taxonomy" id="28077"/>
    <lineage>
        <taxon>Bacteria</taxon>
        <taxon>Pseudomonadati</taxon>
        <taxon>Pseudomonadota</taxon>
        <taxon>Alphaproteobacteria</taxon>
        <taxon>Rhodospirillales</taxon>
        <taxon>Azospirillaceae</taxon>
        <taxon>Nitrospirillum</taxon>
    </lineage>
</organism>
<gene>
    <name evidence="2" type="ORF">FBZ90_111124</name>
</gene>
<dbReference type="PANTHER" id="PTHR37691">
    <property type="entry name" value="BLR3518 PROTEIN"/>
    <property type="match status" value="1"/>
</dbReference>
<proteinExistence type="predicted"/>
<dbReference type="InterPro" id="IPR003787">
    <property type="entry name" value="Sulphur_relay_DsrE/F-like"/>
</dbReference>
<dbReference type="SUPFAM" id="SSF75169">
    <property type="entry name" value="DsrEFH-like"/>
    <property type="match status" value="1"/>
</dbReference>
<evidence type="ECO:0000313" key="2">
    <source>
        <dbReference type="EMBL" id="TWB39127.1"/>
    </source>
</evidence>
<dbReference type="PANTHER" id="PTHR37691:SF1">
    <property type="entry name" value="BLR3518 PROTEIN"/>
    <property type="match status" value="1"/>
</dbReference>
<dbReference type="RefSeq" id="WP_211102164.1">
    <property type="nucleotide sequence ID" value="NZ_VITR01000011.1"/>
</dbReference>
<evidence type="ECO:0000313" key="3">
    <source>
        <dbReference type="Proteomes" id="UP000315751"/>
    </source>
</evidence>
<dbReference type="PROSITE" id="PS51257">
    <property type="entry name" value="PROKAR_LIPOPROTEIN"/>
    <property type="match status" value="1"/>
</dbReference>